<proteinExistence type="predicted"/>
<accession>A0A3B0RN44</accession>
<protein>
    <recommendedName>
        <fullName evidence="2">Outer membrane lipoprotein-sorting protein</fullName>
    </recommendedName>
</protein>
<gene>
    <name evidence="1" type="ORF">MNBD_ALPHA06-112</name>
</gene>
<organism evidence="1">
    <name type="scientific">hydrothermal vent metagenome</name>
    <dbReference type="NCBI Taxonomy" id="652676"/>
    <lineage>
        <taxon>unclassified sequences</taxon>
        <taxon>metagenomes</taxon>
        <taxon>ecological metagenomes</taxon>
    </lineage>
</organism>
<dbReference type="EMBL" id="UOEE01000102">
    <property type="protein sequence ID" value="VAV90066.1"/>
    <property type="molecule type" value="Genomic_DNA"/>
</dbReference>
<sequence length="246" mass="27962">MVLAFTRKISIALLVVAVMAPFAWANASLPERVEHALEILEARNDNAPRFSFERETYKKGIKTELKVFDPTRPVPERWQVAFPSMQDDPKENAKLQKKYAKWDGKSDTALMIPDLRKRMGNGAVFVRTEKDADVFSFDIADEYILEGGGRKSEIARYIKGEIAIDTKTNLIRWIRYYAPNEFKPLSVVKLKFYEIIQYVAPAWENGPFVRVYETSKVNGSAPFTTITVDEVMINENMAPVRAGSGS</sequence>
<evidence type="ECO:0000313" key="1">
    <source>
        <dbReference type="EMBL" id="VAV90066.1"/>
    </source>
</evidence>
<dbReference type="AlphaFoldDB" id="A0A3B0RN44"/>
<name>A0A3B0RN44_9ZZZZ</name>
<reference evidence="1" key="1">
    <citation type="submission" date="2018-06" db="EMBL/GenBank/DDBJ databases">
        <authorList>
            <person name="Zhirakovskaya E."/>
        </authorList>
    </citation>
    <scope>NUCLEOTIDE SEQUENCE</scope>
</reference>
<evidence type="ECO:0008006" key="2">
    <source>
        <dbReference type="Google" id="ProtNLM"/>
    </source>
</evidence>